<feature type="region of interest" description="Disordered" evidence="1">
    <location>
        <begin position="243"/>
        <end position="262"/>
    </location>
</feature>
<dbReference type="AlphaFoldDB" id="A0A167M0V5"/>
<evidence type="ECO:0000313" key="2">
    <source>
        <dbReference type="EMBL" id="KZO96228.1"/>
    </source>
</evidence>
<name>A0A167M0V5_CALVF</name>
<feature type="region of interest" description="Disordered" evidence="1">
    <location>
        <begin position="123"/>
        <end position="144"/>
    </location>
</feature>
<feature type="region of interest" description="Disordered" evidence="1">
    <location>
        <begin position="318"/>
        <end position="389"/>
    </location>
</feature>
<sequence>MASTLHPILTRSFSQPSLSGMSSYPTSDPHQYTSHAFYVYHPYVTQELLANPGSPQHTPTYTLPWKYQADDIQQPWIHHMYHSAIIPGEFPPTNDAFRWLWEINNPPQRTYSNEDREAYFKWSAEQSNSPPKSGQPQGETPGQQSNAITAVLAPRAEFSHPPTQAMRDVQHVAVRPPVIHYAQNPPWATRPSNTESGGLSIQNQPEYQQYLPNNTHLRFELTPPSGNRLDHTNATFDDKRASTSTHQEAGHHSIPTTTVGQAHANERATPGVNLAVTTASRPFTMSETMLENGPDNSSMTGILARGSSPLTELESEVEMAGSAKHSSKTGRSKHILLDSEDDEPPPEKGKTTAKDAAKKNKTAISSTIRDSSPRAPNGFKEPQHTSSELIGIRLPQLPGRRLGPQFWNVTSAFRPRTALCVARPGIVTLDALKEARIEQLEATVEVRRNTGYRWVQYMLLKLLSRQGRPERDWASLTRELTNLKASRLRARNDALQTATWSDCV</sequence>
<feature type="compositionally biased region" description="Polar residues" evidence="1">
    <location>
        <begin position="124"/>
        <end position="144"/>
    </location>
</feature>
<proteinExistence type="predicted"/>
<dbReference type="EMBL" id="KV417285">
    <property type="protein sequence ID" value="KZO96228.1"/>
    <property type="molecule type" value="Genomic_DNA"/>
</dbReference>
<organism evidence="2 3">
    <name type="scientific">Calocera viscosa (strain TUFC12733)</name>
    <dbReference type="NCBI Taxonomy" id="1330018"/>
    <lineage>
        <taxon>Eukaryota</taxon>
        <taxon>Fungi</taxon>
        <taxon>Dikarya</taxon>
        <taxon>Basidiomycota</taxon>
        <taxon>Agaricomycotina</taxon>
        <taxon>Dacrymycetes</taxon>
        <taxon>Dacrymycetales</taxon>
        <taxon>Dacrymycetaceae</taxon>
        <taxon>Calocera</taxon>
    </lineage>
</organism>
<gene>
    <name evidence="2" type="ORF">CALVIDRAFT_555295</name>
</gene>
<accession>A0A167M0V5</accession>
<feature type="compositionally biased region" description="Basic residues" evidence="1">
    <location>
        <begin position="325"/>
        <end position="334"/>
    </location>
</feature>
<reference evidence="2 3" key="1">
    <citation type="journal article" date="2016" name="Mol. Biol. Evol.">
        <title>Comparative Genomics of Early-Diverging Mushroom-Forming Fungi Provides Insights into the Origins of Lignocellulose Decay Capabilities.</title>
        <authorList>
            <person name="Nagy L.G."/>
            <person name="Riley R."/>
            <person name="Tritt A."/>
            <person name="Adam C."/>
            <person name="Daum C."/>
            <person name="Floudas D."/>
            <person name="Sun H."/>
            <person name="Yadav J.S."/>
            <person name="Pangilinan J."/>
            <person name="Larsson K.H."/>
            <person name="Matsuura K."/>
            <person name="Barry K."/>
            <person name="Labutti K."/>
            <person name="Kuo R."/>
            <person name="Ohm R.A."/>
            <person name="Bhattacharya S.S."/>
            <person name="Shirouzu T."/>
            <person name="Yoshinaga Y."/>
            <person name="Martin F.M."/>
            <person name="Grigoriev I.V."/>
            <person name="Hibbett D.S."/>
        </authorList>
    </citation>
    <scope>NUCLEOTIDE SEQUENCE [LARGE SCALE GENOMIC DNA]</scope>
    <source>
        <strain evidence="2 3">TUFC12733</strain>
    </source>
</reference>
<protein>
    <submittedName>
        <fullName evidence="2">Uncharacterized protein</fullName>
    </submittedName>
</protein>
<feature type="compositionally biased region" description="Basic and acidic residues" evidence="1">
    <location>
        <begin position="345"/>
        <end position="358"/>
    </location>
</feature>
<keyword evidence="3" id="KW-1185">Reference proteome</keyword>
<evidence type="ECO:0000256" key="1">
    <source>
        <dbReference type="SAM" id="MobiDB-lite"/>
    </source>
</evidence>
<evidence type="ECO:0000313" key="3">
    <source>
        <dbReference type="Proteomes" id="UP000076738"/>
    </source>
</evidence>
<dbReference type="Proteomes" id="UP000076738">
    <property type="component" value="Unassembled WGS sequence"/>
</dbReference>